<keyword evidence="1" id="KW-0732">Signal</keyword>
<protein>
    <submittedName>
        <fullName evidence="2">Uncharacterized protein</fullName>
    </submittedName>
</protein>
<feature type="signal peptide" evidence="1">
    <location>
        <begin position="1"/>
        <end position="21"/>
    </location>
</feature>
<accession>A0ABQ8V5J5</accession>
<sequence length="201" mass="21837">MFFRKMFIAGIILASCLGVLASPVDIAEYSLRSGPSTTPLVTPTSDVSGLERRVDELGSISVSFVIIPKSDTWFAKLSSLQTSQEALYVLILKGRVSFTKEGDKVFYKSLPRAAIHQITNSGINLHIMIPENPGEIANILERVTRGADGCTWLIKAVDFLTQVAQTKGSEVGLSEAEAENAINLIMSKERMLGISSNCSRN</sequence>
<dbReference type="PROSITE" id="PS51257">
    <property type="entry name" value="PROKAR_LIPOPROTEIN"/>
    <property type="match status" value="1"/>
</dbReference>
<dbReference type="EMBL" id="JANVFT010000074">
    <property type="protein sequence ID" value="KAJ4475439.1"/>
    <property type="molecule type" value="Genomic_DNA"/>
</dbReference>
<organism evidence="2 3">
    <name type="scientific">Lentinula lateritia</name>
    <dbReference type="NCBI Taxonomy" id="40482"/>
    <lineage>
        <taxon>Eukaryota</taxon>
        <taxon>Fungi</taxon>
        <taxon>Dikarya</taxon>
        <taxon>Basidiomycota</taxon>
        <taxon>Agaricomycotina</taxon>
        <taxon>Agaricomycetes</taxon>
        <taxon>Agaricomycetidae</taxon>
        <taxon>Agaricales</taxon>
        <taxon>Marasmiineae</taxon>
        <taxon>Omphalotaceae</taxon>
        <taxon>Lentinula</taxon>
    </lineage>
</organism>
<reference evidence="2" key="1">
    <citation type="submission" date="2022-08" db="EMBL/GenBank/DDBJ databases">
        <title>A Global Phylogenomic Analysis of the Shiitake Genus Lentinula.</title>
        <authorList>
            <consortium name="DOE Joint Genome Institute"/>
            <person name="Sierra-Patev S."/>
            <person name="Min B."/>
            <person name="Naranjo-Ortiz M."/>
            <person name="Looney B."/>
            <person name="Konkel Z."/>
            <person name="Slot J.C."/>
            <person name="Sakamoto Y."/>
            <person name="Steenwyk J.L."/>
            <person name="Rokas A."/>
            <person name="Carro J."/>
            <person name="Camarero S."/>
            <person name="Ferreira P."/>
            <person name="Molpeceres G."/>
            <person name="Ruiz-Duenas F.J."/>
            <person name="Serrano A."/>
            <person name="Henrissat B."/>
            <person name="Drula E."/>
            <person name="Hughes K.W."/>
            <person name="Mata J.L."/>
            <person name="Ishikawa N.K."/>
            <person name="Vargas-Isla R."/>
            <person name="Ushijima S."/>
            <person name="Smith C.A."/>
            <person name="Ahrendt S."/>
            <person name="Andreopoulos W."/>
            <person name="He G."/>
            <person name="Labutti K."/>
            <person name="Lipzen A."/>
            <person name="Ng V."/>
            <person name="Riley R."/>
            <person name="Sandor L."/>
            <person name="Barry K."/>
            <person name="Martinez A.T."/>
            <person name="Xiao Y."/>
            <person name="Gibbons J.G."/>
            <person name="Terashima K."/>
            <person name="Grigoriev I.V."/>
            <person name="Hibbett D.S."/>
        </authorList>
    </citation>
    <scope>NUCLEOTIDE SEQUENCE</scope>
    <source>
        <strain evidence="2">RHP3577 ss4</strain>
    </source>
</reference>
<keyword evidence="3" id="KW-1185">Reference proteome</keyword>
<evidence type="ECO:0000313" key="2">
    <source>
        <dbReference type="EMBL" id="KAJ4475439.1"/>
    </source>
</evidence>
<evidence type="ECO:0000256" key="1">
    <source>
        <dbReference type="SAM" id="SignalP"/>
    </source>
</evidence>
<name>A0ABQ8V5J5_9AGAR</name>
<proteinExistence type="predicted"/>
<feature type="chain" id="PRO_5047089174" evidence="1">
    <location>
        <begin position="22"/>
        <end position="201"/>
    </location>
</feature>
<comment type="caution">
    <text evidence="2">The sequence shown here is derived from an EMBL/GenBank/DDBJ whole genome shotgun (WGS) entry which is preliminary data.</text>
</comment>
<dbReference type="Proteomes" id="UP001150217">
    <property type="component" value="Unassembled WGS sequence"/>
</dbReference>
<gene>
    <name evidence="2" type="ORF">C8R41DRAFT_923666</name>
</gene>
<evidence type="ECO:0000313" key="3">
    <source>
        <dbReference type="Proteomes" id="UP001150217"/>
    </source>
</evidence>